<name>A0A846TQE2_9MICC</name>
<dbReference type="AlphaFoldDB" id="A0A846TQE2"/>
<dbReference type="GO" id="GO:0005524">
    <property type="term" value="F:ATP binding"/>
    <property type="evidence" value="ECO:0007669"/>
    <property type="project" value="UniProtKB-KW"/>
</dbReference>
<evidence type="ECO:0000256" key="1">
    <source>
        <dbReference type="PIRSR" id="PIRSR640198-1"/>
    </source>
</evidence>
<dbReference type="Gene3D" id="1.10.3290.10">
    <property type="entry name" value="Fido-like domain"/>
    <property type="match status" value="1"/>
</dbReference>
<keyword evidence="2" id="KW-0067">ATP-binding</keyword>
<dbReference type="EMBL" id="JAAVUN010000005">
    <property type="protein sequence ID" value="NKE09130.1"/>
    <property type="molecule type" value="Genomic_DNA"/>
</dbReference>
<dbReference type="Pfam" id="PF02661">
    <property type="entry name" value="Fic"/>
    <property type="match status" value="1"/>
</dbReference>
<comment type="caution">
    <text evidence="4">The sequence shown here is derived from an EMBL/GenBank/DDBJ whole genome shotgun (WGS) entry which is preliminary data.</text>
</comment>
<protein>
    <submittedName>
        <fullName evidence="4">Fic family protein</fullName>
    </submittedName>
</protein>
<dbReference type="Proteomes" id="UP000521379">
    <property type="component" value="Unassembled WGS sequence"/>
</dbReference>
<feature type="domain" description="Fido" evidence="3">
    <location>
        <begin position="136"/>
        <end position="283"/>
    </location>
</feature>
<organism evidence="4 5">
    <name type="scientific">Kocuria subflava</name>
    <dbReference type="NCBI Taxonomy" id="1736139"/>
    <lineage>
        <taxon>Bacteria</taxon>
        <taxon>Bacillati</taxon>
        <taxon>Actinomycetota</taxon>
        <taxon>Actinomycetes</taxon>
        <taxon>Micrococcales</taxon>
        <taxon>Micrococcaceae</taxon>
        <taxon>Kocuria</taxon>
    </lineage>
</organism>
<accession>A0A846TQE2</accession>
<gene>
    <name evidence="4" type="ORF">GTW58_04055</name>
</gene>
<dbReference type="PROSITE" id="PS51459">
    <property type="entry name" value="FIDO"/>
    <property type="match status" value="1"/>
</dbReference>
<dbReference type="SUPFAM" id="SSF140931">
    <property type="entry name" value="Fic-like"/>
    <property type="match status" value="1"/>
</dbReference>
<sequence>MAASWPALQYEELTWHPAASVFPRAGAATHPFTYRAAVPPHIGALQPNLDSRTTQLALEAEKELARFDAAQGGSIASSAPVLLRSEASSSSQIENLNASARFILSAELGAKRSRNAELIAGNTRALQAALELAGDFSSTSILQMHATLLASQPRHAPGQWRQEAVWIGTHSDSPAGADYVAPGHERVPELIEDLVRFGLRTDIPALVSVAITHAQFETIHPFTDGNGRTGRAIAQSMLRRHGVTRNVAVPVSAGLLADVRGYHAALTAYRNGEIAPMIDAFAHASLRAVANASRLVAEIQAIRKSWDDRLTARKNSNAWKLLDVIAQRPVLNSAAAARALGVQQPNVYPPLNALVEAGILKNKTEHQLGPFWRNDEVLQAIDAFAARAGRRDRT</sequence>
<feature type="binding site" evidence="2">
    <location>
        <begin position="224"/>
        <end position="231"/>
    </location>
    <ligand>
        <name>ATP</name>
        <dbReference type="ChEBI" id="CHEBI:30616"/>
    </ligand>
</feature>
<dbReference type="InterPro" id="IPR003812">
    <property type="entry name" value="Fido"/>
</dbReference>
<evidence type="ECO:0000259" key="3">
    <source>
        <dbReference type="PROSITE" id="PS51459"/>
    </source>
</evidence>
<dbReference type="RefSeq" id="WP_119932589.1">
    <property type="nucleotide sequence ID" value="NZ_JAAVUN010000005.1"/>
</dbReference>
<dbReference type="InterPro" id="IPR040198">
    <property type="entry name" value="Fido_containing"/>
</dbReference>
<evidence type="ECO:0000313" key="5">
    <source>
        <dbReference type="Proteomes" id="UP000521379"/>
    </source>
</evidence>
<dbReference type="PANTHER" id="PTHR13504:SF38">
    <property type="entry name" value="FIDO DOMAIN-CONTAINING PROTEIN"/>
    <property type="match status" value="1"/>
</dbReference>
<keyword evidence="5" id="KW-1185">Reference proteome</keyword>
<keyword evidence="2" id="KW-0547">Nucleotide-binding</keyword>
<dbReference type="InterPro" id="IPR036597">
    <property type="entry name" value="Fido-like_dom_sf"/>
</dbReference>
<reference evidence="4 5" key="1">
    <citation type="submission" date="2020-02" db="EMBL/GenBank/DDBJ databases">
        <authorList>
            <person name="Sun Q."/>
        </authorList>
    </citation>
    <scope>NUCLEOTIDE SEQUENCE [LARGE SCALE GENOMIC DNA]</scope>
    <source>
        <strain evidence="4 5">YIM 13062</strain>
    </source>
</reference>
<proteinExistence type="predicted"/>
<evidence type="ECO:0000256" key="2">
    <source>
        <dbReference type="PIRSR" id="PIRSR640198-2"/>
    </source>
</evidence>
<feature type="active site" evidence="1">
    <location>
        <position position="220"/>
    </location>
</feature>
<dbReference type="PANTHER" id="PTHR13504">
    <property type="entry name" value="FIDO DOMAIN-CONTAINING PROTEIN DDB_G0283145"/>
    <property type="match status" value="1"/>
</dbReference>
<evidence type="ECO:0000313" key="4">
    <source>
        <dbReference type="EMBL" id="NKE09130.1"/>
    </source>
</evidence>